<proteinExistence type="predicted"/>
<accession>A0A9W9ZWL4</accession>
<protein>
    <submittedName>
        <fullName evidence="2">Uncharacterized protein</fullName>
    </submittedName>
</protein>
<comment type="caution">
    <text evidence="2">The sequence shown here is derived from an EMBL/GenBank/DDBJ whole genome shotgun (WGS) entry which is preliminary data.</text>
</comment>
<evidence type="ECO:0000313" key="3">
    <source>
        <dbReference type="Proteomes" id="UP001163046"/>
    </source>
</evidence>
<gene>
    <name evidence="2" type="ORF">OS493_032694</name>
</gene>
<evidence type="ECO:0000313" key="2">
    <source>
        <dbReference type="EMBL" id="KAJ7389226.1"/>
    </source>
</evidence>
<dbReference type="Proteomes" id="UP001163046">
    <property type="component" value="Unassembled WGS sequence"/>
</dbReference>
<name>A0A9W9ZWL4_9CNID</name>
<feature type="region of interest" description="Disordered" evidence="1">
    <location>
        <begin position="1"/>
        <end position="32"/>
    </location>
</feature>
<sequence>MADATSSGSGGSGHSERIKQRLHHRPCAGGTKPTFAGYDSAWEQLSPSTEGRLGDAVKCLHGDRDIARQAVAIVLGATTRKRGLKGAISLCTEVSGLLEANRR</sequence>
<keyword evidence="3" id="KW-1185">Reference proteome</keyword>
<reference evidence="2" key="1">
    <citation type="submission" date="2023-01" db="EMBL/GenBank/DDBJ databases">
        <title>Genome assembly of the deep-sea coral Lophelia pertusa.</title>
        <authorList>
            <person name="Herrera S."/>
            <person name="Cordes E."/>
        </authorList>
    </citation>
    <scope>NUCLEOTIDE SEQUENCE</scope>
    <source>
        <strain evidence="2">USNM1676648</strain>
        <tissue evidence="2">Polyp</tissue>
    </source>
</reference>
<organism evidence="2 3">
    <name type="scientific">Desmophyllum pertusum</name>
    <dbReference type="NCBI Taxonomy" id="174260"/>
    <lineage>
        <taxon>Eukaryota</taxon>
        <taxon>Metazoa</taxon>
        <taxon>Cnidaria</taxon>
        <taxon>Anthozoa</taxon>
        <taxon>Hexacorallia</taxon>
        <taxon>Scleractinia</taxon>
        <taxon>Caryophylliina</taxon>
        <taxon>Caryophylliidae</taxon>
        <taxon>Desmophyllum</taxon>
    </lineage>
</organism>
<dbReference type="EMBL" id="MU825437">
    <property type="protein sequence ID" value="KAJ7389226.1"/>
    <property type="molecule type" value="Genomic_DNA"/>
</dbReference>
<evidence type="ECO:0000256" key="1">
    <source>
        <dbReference type="SAM" id="MobiDB-lite"/>
    </source>
</evidence>
<dbReference type="AlphaFoldDB" id="A0A9W9ZWL4"/>